<organism evidence="1 2">
    <name type="scientific">Dreissena polymorpha</name>
    <name type="common">Zebra mussel</name>
    <name type="synonym">Mytilus polymorpha</name>
    <dbReference type="NCBI Taxonomy" id="45954"/>
    <lineage>
        <taxon>Eukaryota</taxon>
        <taxon>Metazoa</taxon>
        <taxon>Spiralia</taxon>
        <taxon>Lophotrochozoa</taxon>
        <taxon>Mollusca</taxon>
        <taxon>Bivalvia</taxon>
        <taxon>Autobranchia</taxon>
        <taxon>Heteroconchia</taxon>
        <taxon>Euheterodonta</taxon>
        <taxon>Imparidentia</taxon>
        <taxon>Neoheterodontei</taxon>
        <taxon>Myida</taxon>
        <taxon>Dreissenoidea</taxon>
        <taxon>Dreissenidae</taxon>
        <taxon>Dreissena</taxon>
    </lineage>
</organism>
<reference evidence="1" key="2">
    <citation type="submission" date="2020-11" db="EMBL/GenBank/DDBJ databases">
        <authorList>
            <person name="McCartney M.A."/>
            <person name="Auch B."/>
            <person name="Kono T."/>
            <person name="Mallez S."/>
            <person name="Becker A."/>
            <person name="Gohl D.M."/>
            <person name="Silverstein K.A.T."/>
            <person name="Koren S."/>
            <person name="Bechman K.B."/>
            <person name="Herman A."/>
            <person name="Abrahante J.E."/>
            <person name="Garbe J."/>
        </authorList>
    </citation>
    <scope>NUCLEOTIDE SEQUENCE</scope>
    <source>
        <strain evidence="1">Duluth1</strain>
        <tissue evidence="1">Whole animal</tissue>
    </source>
</reference>
<proteinExistence type="predicted"/>
<sequence length="71" mass="7910">MDVKVDGDETPITKVANLFKKQGVILEQQDIMAIHRIPVGKGSTKPVLIKLMNNSAKSNLMKKPQDYEGCR</sequence>
<reference evidence="1" key="1">
    <citation type="journal article" date="2019" name="bioRxiv">
        <title>The Genome of the Zebra Mussel, Dreissena polymorpha: A Resource for Invasive Species Research.</title>
        <authorList>
            <person name="McCartney M.A."/>
            <person name="Auch B."/>
            <person name="Kono T."/>
            <person name="Mallez S."/>
            <person name="Zhang Y."/>
            <person name="Obille A."/>
            <person name="Becker A."/>
            <person name="Abrahante J.E."/>
            <person name="Garbe J."/>
            <person name="Badalamenti J.P."/>
            <person name="Herman A."/>
            <person name="Mangelson H."/>
            <person name="Liachko I."/>
            <person name="Sullivan S."/>
            <person name="Sone E.D."/>
            <person name="Koren S."/>
            <person name="Silverstein K.A.T."/>
            <person name="Beckman K.B."/>
            <person name="Gohl D.M."/>
        </authorList>
    </citation>
    <scope>NUCLEOTIDE SEQUENCE</scope>
    <source>
        <strain evidence="1">Duluth1</strain>
        <tissue evidence="1">Whole animal</tissue>
    </source>
</reference>
<dbReference type="Proteomes" id="UP000828390">
    <property type="component" value="Unassembled WGS sequence"/>
</dbReference>
<comment type="caution">
    <text evidence="1">The sequence shown here is derived from an EMBL/GenBank/DDBJ whole genome shotgun (WGS) entry which is preliminary data.</text>
</comment>
<dbReference type="EMBL" id="JAIWYP010000008">
    <property type="protein sequence ID" value="KAH3782602.1"/>
    <property type="molecule type" value="Genomic_DNA"/>
</dbReference>
<protein>
    <submittedName>
        <fullName evidence="1">Uncharacterized protein</fullName>
    </submittedName>
</protein>
<name>A0A9D4IRS2_DREPO</name>
<accession>A0A9D4IRS2</accession>
<dbReference type="AlphaFoldDB" id="A0A9D4IRS2"/>
<evidence type="ECO:0000313" key="1">
    <source>
        <dbReference type="EMBL" id="KAH3782602.1"/>
    </source>
</evidence>
<gene>
    <name evidence="1" type="ORF">DPMN_160520</name>
</gene>
<keyword evidence="2" id="KW-1185">Reference proteome</keyword>
<evidence type="ECO:0000313" key="2">
    <source>
        <dbReference type="Proteomes" id="UP000828390"/>
    </source>
</evidence>